<comment type="function">
    <text evidence="5">Centrosomal protein involved in regulation of centriole duplication. Required to limit centriole duplication to once per cell cycle by preventing centriole reduplication.</text>
</comment>
<reference evidence="8 9" key="1">
    <citation type="journal article" date="2023" name="Commun. Biol.">
        <title>Genome analysis of Parmales, the sister group of diatoms, reveals the evolutionary specialization of diatoms from phago-mixotrophs to photoautotrophs.</title>
        <authorList>
            <person name="Ban H."/>
            <person name="Sato S."/>
            <person name="Yoshikawa S."/>
            <person name="Yamada K."/>
            <person name="Nakamura Y."/>
            <person name="Ichinomiya M."/>
            <person name="Sato N."/>
            <person name="Blanc-Mathieu R."/>
            <person name="Endo H."/>
            <person name="Kuwata A."/>
            <person name="Ogata H."/>
        </authorList>
    </citation>
    <scope>NUCLEOTIDE SEQUENCE [LARGE SCALE GENOMIC DNA]</scope>
</reference>
<evidence type="ECO:0000256" key="1">
    <source>
        <dbReference type="ARBA" id="ARBA00004114"/>
    </source>
</evidence>
<evidence type="ECO:0000256" key="3">
    <source>
        <dbReference type="ARBA" id="ARBA00015706"/>
    </source>
</evidence>
<keyword evidence="9" id="KW-1185">Reference proteome</keyword>
<dbReference type="Pfam" id="PF24656">
    <property type="entry name" value="CEPT76_peptidase"/>
    <property type="match status" value="1"/>
</dbReference>
<comment type="caution">
    <text evidence="8">The sequence shown here is derived from an EMBL/GenBank/DDBJ whole genome shotgun (WGS) entry which is preliminary data.</text>
</comment>
<evidence type="ECO:0000259" key="7">
    <source>
        <dbReference type="Pfam" id="PF24656"/>
    </source>
</evidence>
<comment type="similarity">
    <text evidence="2">Belongs to the CEP76 family.</text>
</comment>
<dbReference type="InterPro" id="IPR028926">
    <property type="entry name" value="CEP76-C2"/>
</dbReference>
<sequence length="515" mass="54392">MSDHLEELRSKLKSDPAYSSLLEKVSSMISGSASAPPASSLSSLLSPPPPLDPSTVYLRCSIGAGAAFTTHLSSSGSAPSRLSSLHVSLAFAGCRRSTPPTPACMAPQFAGEFTLPLCPLPPSAQAWGDLLSGAAARPASAAEPSPPPRLHLLVLSTPTASAADHASYARTKRELVASGSLDWRSALACPDGAFVELSACGAAGGFLAAGAAGSIKVRLSLVQRSEDLTLPVGADEIAGYVARDEQRTAENARDFYLYAKDWWRAFQELSPLHATRPGVRIFASDETGTNRSACTYVRPASAGRLVDSPRHAARFVSLLPFERRSGVGGRRVEQWQSWHALLARGRGDVEDHANLLCSLLRGFGMDSYVCLGEARGDPDDLSSGGGGGRREHAWVVTVGDGEVTFTESLTGQRYELGRGGQVGAEVPYASVACVYSDVAFYANKADDDSVEKASWNFKDVRAWKSMDPEAIKVAPPTVECEPTLTAGSGGGPSPEDQALALEEELRGMIRGARED</sequence>
<dbReference type="InterPro" id="IPR052299">
    <property type="entry name" value="CEP76"/>
</dbReference>
<dbReference type="SUPFAM" id="SSF54001">
    <property type="entry name" value="Cysteine proteinases"/>
    <property type="match status" value="1"/>
</dbReference>
<comment type="subcellular location">
    <subcellularLocation>
        <location evidence="1">Cytoplasm</location>
        <location evidence="1">Cytoskeleton</location>
        <location evidence="1">Microtubule organizing center</location>
        <location evidence="1">Centrosome</location>
        <location evidence="1">Centriole</location>
    </subcellularLocation>
</comment>
<dbReference type="Proteomes" id="UP001165060">
    <property type="component" value="Unassembled WGS sequence"/>
</dbReference>
<evidence type="ECO:0000313" key="8">
    <source>
        <dbReference type="EMBL" id="GMI19107.1"/>
    </source>
</evidence>
<accession>A0ABQ6M424</accession>
<keyword evidence="4" id="KW-0206">Cytoskeleton</keyword>
<dbReference type="PANTHER" id="PTHR46436">
    <property type="entry name" value="CENTROSOMAL PROTEIN OF 76 KDA"/>
    <property type="match status" value="1"/>
</dbReference>
<organism evidence="8 9">
    <name type="scientific">Tetraparma gracilis</name>
    <dbReference type="NCBI Taxonomy" id="2962635"/>
    <lineage>
        <taxon>Eukaryota</taxon>
        <taxon>Sar</taxon>
        <taxon>Stramenopiles</taxon>
        <taxon>Ochrophyta</taxon>
        <taxon>Bolidophyceae</taxon>
        <taxon>Parmales</taxon>
        <taxon>Triparmaceae</taxon>
        <taxon>Tetraparma</taxon>
    </lineage>
</organism>
<evidence type="ECO:0000259" key="6">
    <source>
        <dbReference type="Pfam" id="PF15627"/>
    </source>
</evidence>
<protein>
    <recommendedName>
        <fullName evidence="3">Centrosomal protein of 76 kDa</fullName>
    </recommendedName>
</protein>
<name>A0ABQ6M424_9STRA</name>
<evidence type="ECO:0000313" key="9">
    <source>
        <dbReference type="Proteomes" id="UP001165060"/>
    </source>
</evidence>
<feature type="domain" description="CEP76/DRC7 peptidase-like" evidence="7">
    <location>
        <begin position="333"/>
        <end position="466"/>
    </location>
</feature>
<dbReference type="InterPro" id="IPR038765">
    <property type="entry name" value="Papain-like_cys_pep_sf"/>
</dbReference>
<dbReference type="InterPro" id="IPR056290">
    <property type="entry name" value="CEPT76/DRC7_peptidase-like_dom"/>
</dbReference>
<evidence type="ECO:0000256" key="4">
    <source>
        <dbReference type="ARBA" id="ARBA00023212"/>
    </source>
</evidence>
<feature type="domain" description="CEP76 C2" evidence="6">
    <location>
        <begin position="52"/>
        <end position="225"/>
    </location>
</feature>
<dbReference type="Gene3D" id="3.10.620.30">
    <property type="match status" value="1"/>
</dbReference>
<gene>
    <name evidence="8" type="ORF">TeGR_g13034</name>
</gene>
<keyword evidence="4" id="KW-0963">Cytoplasm</keyword>
<proteinExistence type="inferred from homology"/>
<evidence type="ECO:0000256" key="5">
    <source>
        <dbReference type="ARBA" id="ARBA00024729"/>
    </source>
</evidence>
<feature type="non-terminal residue" evidence="8">
    <location>
        <position position="515"/>
    </location>
</feature>
<dbReference type="Pfam" id="PF15627">
    <property type="entry name" value="CEP76-C2"/>
    <property type="match status" value="1"/>
</dbReference>
<dbReference type="EMBL" id="BRYB01001137">
    <property type="protein sequence ID" value="GMI19107.1"/>
    <property type="molecule type" value="Genomic_DNA"/>
</dbReference>
<dbReference type="PANTHER" id="PTHR46436:SF1">
    <property type="entry name" value="CENTROSOMAL PROTEIN OF 76 KDA"/>
    <property type="match status" value="1"/>
</dbReference>
<evidence type="ECO:0000256" key="2">
    <source>
        <dbReference type="ARBA" id="ARBA00005400"/>
    </source>
</evidence>